<dbReference type="EMBL" id="MWPZ01000002">
    <property type="protein sequence ID" value="TID04146.1"/>
    <property type="molecule type" value="Genomic_DNA"/>
</dbReference>
<name>A0A4T0WER7_9PEZI</name>
<accession>A0A4T0WER7</accession>
<dbReference type="OrthoDB" id="4833519at2759"/>
<protein>
    <recommendedName>
        <fullName evidence="2">Ecp2 effector protein-like domain-containing protein</fullName>
    </recommendedName>
</protein>
<reference evidence="3 4" key="1">
    <citation type="journal article" date="2019" name="Genome Biol. Evol.">
        <title>Genomic Plasticity Mediated by Transposable Elements in the Plant Pathogenic Fungus Colletotrichum higginsianum.</title>
        <authorList>
            <person name="Tsushima A."/>
            <person name="Gan P."/>
            <person name="Kumakura N."/>
            <person name="Narusaka M."/>
            <person name="Takano Y."/>
            <person name="Narusaka Y."/>
            <person name="Shirasu K."/>
        </authorList>
    </citation>
    <scope>NUCLEOTIDE SEQUENCE [LARGE SCALE GENOMIC DNA]</scope>
    <source>
        <strain evidence="3 4">MAFF305635-RFP</strain>
    </source>
</reference>
<dbReference type="Pfam" id="PF14856">
    <property type="entry name" value="Hce2"/>
    <property type="match status" value="1"/>
</dbReference>
<evidence type="ECO:0000313" key="4">
    <source>
        <dbReference type="Proteomes" id="UP000305883"/>
    </source>
</evidence>
<evidence type="ECO:0000256" key="1">
    <source>
        <dbReference type="SAM" id="SignalP"/>
    </source>
</evidence>
<feature type="chain" id="PRO_5020260756" description="Ecp2 effector protein-like domain-containing protein" evidence="1">
    <location>
        <begin position="24"/>
        <end position="273"/>
    </location>
</feature>
<feature type="domain" description="Ecp2 effector protein-like" evidence="2">
    <location>
        <begin position="107"/>
        <end position="211"/>
    </location>
</feature>
<comment type="caution">
    <text evidence="3">The sequence shown here is derived from an EMBL/GenBank/DDBJ whole genome shotgun (WGS) entry which is preliminary data.</text>
</comment>
<dbReference type="Proteomes" id="UP000305883">
    <property type="component" value="Unassembled WGS sequence"/>
</dbReference>
<keyword evidence="1" id="KW-0732">Signal</keyword>
<evidence type="ECO:0000313" key="3">
    <source>
        <dbReference type="EMBL" id="TID04146.1"/>
    </source>
</evidence>
<evidence type="ECO:0000259" key="2">
    <source>
        <dbReference type="Pfam" id="PF14856"/>
    </source>
</evidence>
<feature type="signal peptide" evidence="1">
    <location>
        <begin position="1"/>
        <end position="23"/>
    </location>
</feature>
<sequence>MTKVTSALISLLAVFARFTPVAPFYIPSFLNHTNGTNTTYHQPRPPIPSPTTALGRPETPCTGAGVGVGVGQSLPSTMPASLGTDIETETQGPTFYRGSEVWRDEICGVSSFVGVTSAISALTSDCTALADDAAKERYLWYANGFTDNTTLLAIRNHGTCSIGIRPPHADVMANIISGWYVGGMDVAQIVRTAVRDYDVDGLMGATGMMHCEISSAANVDVQWAIFGPDEQAQAGWWVALPVPSSAGRRQPVGMAVLSAVAVFWQLFFWHVVS</sequence>
<dbReference type="AlphaFoldDB" id="A0A4T0WER7"/>
<proteinExistence type="predicted"/>
<gene>
    <name evidence="3" type="ORF">CH35J_002258</name>
</gene>
<dbReference type="InterPro" id="IPR029226">
    <property type="entry name" value="Ecp2-like"/>
</dbReference>
<organism evidence="3 4">
    <name type="scientific">Colletotrichum higginsianum</name>
    <dbReference type="NCBI Taxonomy" id="80884"/>
    <lineage>
        <taxon>Eukaryota</taxon>
        <taxon>Fungi</taxon>
        <taxon>Dikarya</taxon>
        <taxon>Ascomycota</taxon>
        <taxon>Pezizomycotina</taxon>
        <taxon>Sordariomycetes</taxon>
        <taxon>Hypocreomycetidae</taxon>
        <taxon>Glomerellales</taxon>
        <taxon>Glomerellaceae</taxon>
        <taxon>Colletotrichum</taxon>
        <taxon>Colletotrichum destructivum species complex</taxon>
    </lineage>
</organism>